<evidence type="ECO:0000313" key="6">
    <source>
        <dbReference type="EMBL" id="ROZ64712.1"/>
    </source>
</evidence>
<comment type="similarity">
    <text evidence="1">Belongs to the SorC transcriptional regulatory family.</text>
</comment>
<dbReference type="Proteomes" id="UP000270616">
    <property type="component" value="Unassembled WGS sequence"/>
</dbReference>
<keyword evidence="4" id="KW-0804">Transcription</keyword>
<dbReference type="InterPro" id="IPR036388">
    <property type="entry name" value="WH-like_DNA-bd_sf"/>
</dbReference>
<dbReference type="InterPro" id="IPR007324">
    <property type="entry name" value="Sugar-bd_dom_put"/>
</dbReference>
<name>A0A3N3ZSZ4_9MICC</name>
<dbReference type="SUPFAM" id="SSF100950">
    <property type="entry name" value="NagB/RpiA/CoA transferase-like"/>
    <property type="match status" value="1"/>
</dbReference>
<dbReference type="OrthoDB" id="186585at2"/>
<organism evidence="6 7">
    <name type="scientific">Kocuria soli</name>
    <dbReference type="NCBI Taxonomy" id="2485125"/>
    <lineage>
        <taxon>Bacteria</taxon>
        <taxon>Bacillati</taxon>
        <taxon>Actinomycetota</taxon>
        <taxon>Actinomycetes</taxon>
        <taxon>Micrococcales</taxon>
        <taxon>Micrococcaceae</taxon>
        <taxon>Kocuria</taxon>
    </lineage>
</organism>
<dbReference type="Gene3D" id="1.10.10.10">
    <property type="entry name" value="Winged helix-like DNA-binding domain superfamily/Winged helix DNA-binding domain"/>
    <property type="match status" value="1"/>
</dbReference>
<dbReference type="InterPro" id="IPR037171">
    <property type="entry name" value="NagB/RpiA_transferase-like"/>
</dbReference>
<keyword evidence="3" id="KW-0238">DNA-binding</keyword>
<dbReference type="GO" id="GO:0003677">
    <property type="term" value="F:DNA binding"/>
    <property type="evidence" value="ECO:0007669"/>
    <property type="project" value="UniProtKB-KW"/>
</dbReference>
<dbReference type="AlphaFoldDB" id="A0A3N3ZSZ4"/>
<proteinExistence type="inferred from homology"/>
<dbReference type="EMBL" id="RKMF01000002">
    <property type="protein sequence ID" value="ROZ64712.1"/>
    <property type="molecule type" value="Genomic_DNA"/>
</dbReference>
<dbReference type="PANTHER" id="PTHR34294">
    <property type="entry name" value="TRANSCRIPTIONAL REGULATOR-RELATED"/>
    <property type="match status" value="1"/>
</dbReference>
<keyword evidence="2" id="KW-0805">Transcription regulation</keyword>
<evidence type="ECO:0000256" key="1">
    <source>
        <dbReference type="ARBA" id="ARBA00010466"/>
    </source>
</evidence>
<gene>
    <name evidence="6" type="ORF">EDL96_02420</name>
</gene>
<sequence length="316" mass="34107">MHDDSLLYQVAESYFVQGMTTNAVGERLGVSRSTISRMLTEAKARGIVTITLRQPDKPSDRISRRFEDLFGVRSHIAGTTRGARSAQRLDAVSRYAADLLGRWVDDGTVIGVAWGTTTSTVASYLKQSTTSDVTVVQLNGAAGPRSTGIGTSTPVLATMAKAFNAQLYPFPAPAFFDQEEARALLWQESSVRRILAVRAATQIAVFSVGAFHGPVVSQVYSEGHLSPATLRSLNENRVVGDMCTVFIREDGSYADIELNRRASGPTPSELARIPRRLCIVSGRHKIPGILGALRSGAVTDLVIDDLTAREVLDRAG</sequence>
<evidence type="ECO:0000256" key="4">
    <source>
        <dbReference type="ARBA" id="ARBA00023163"/>
    </source>
</evidence>
<feature type="domain" description="Sugar-binding" evidence="5">
    <location>
        <begin position="62"/>
        <end position="312"/>
    </location>
</feature>
<evidence type="ECO:0000256" key="3">
    <source>
        <dbReference type="ARBA" id="ARBA00023125"/>
    </source>
</evidence>
<comment type="caution">
    <text evidence="6">The sequence shown here is derived from an EMBL/GenBank/DDBJ whole genome shotgun (WGS) entry which is preliminary data.</text>
</comment>
<keyword evidence="7" id="KW-1185">Reference proteome</keyword>
<evidence type="ECO:0000313" key="7">
    <source>
        <dbReference type="Proteomes" id="UP000270616"/>
    </source>
</evidence>
<dbReference type="Gene3D" id="3.40.50.1360">
    <property type="match status" value="1"/>
</dbReference>
<protein>
    <submittedName>
        <fullName evidence="6">Transcriptional regulator</fullName>
    </submittedName>
</protein>
<evidence type="ECO:0000256" key="2">
    <source>
        <dbReference type="ARBA" id="ARBA00023015"/>
    </source>
</evidence>
<dbReference type="PANTHER" id="PTHR34294:SF1">
    <property type="entry name" value="TRANSCRIPTIONAL REGULATOR LSRR"/>
    <property type="match status" value="1"/>
</dbReference>
<dbReference type="InterPro" id="IPR051054">
    <property type="entry name" value="SorC_transcr_regulators"/>
</dbReference>
<reference evidence="6 7" key="1">
    <citation type="submission" date="2018-10" db="EMBL/GenBank/DDBJ databases">
        <title>Kocuria sp. M5W7-7, whole genome shotgun sequence.</title>
        <authorList>
            <person name="Tuo L."/>
        </authorList>
    </citation>
    <scope>NUCLEOTIDE SEQUENCE [LARGE SCALE GENOMIC DNA]</scope>
    <source>
        <strain evidence="6 7">M5W7-7</strain>
    </source>
</reference>
<accession>A0A3N3ZSZ4</accession>
<dbReference type="Pfam" id="PF04198">
    <property type="entry name" value="Sugar-bind"/>
    <property type="match status" value="1"/>
</dbReference>
<evidence type="ECO:0000259" key="5">
    <source>
        <dbReference type="Pfam" id="PF04198"/>
    </source>
</evidence>
<dbReference type="GO" id="GO:0030246">
    <property type="term" value="F:carbohydrate binding"/>
    <property type="evidence" value="ECO:0007669"/>
    <property type="project" value="InterPro"/>
</dbReference>